<keyword evidence="3" id="KW-1185">Reference proteome</keyword>
<proteinExistence type="predicted"/>
<evidence type="ECO:0000313" key="3">
    <source>
        <dbReference type="Proteomes" id="UP001328107"/>
    </source>
</evidence>
<feature type="transmembrane region" description="Helical" evidence="1">
    <location>
        <begin position="197"/>
        <end position="216"/>
    </location>
</feature>
<dbReference type="InterPro" id="IPR019426">
    <property type="entry name" value="7TM_GPCR_serpentine_rcpt_Srv"/>
</dbReference>
<dbReference type="Pfam" id="PF10323">
    <property type="entry name" value="7TM_GPCR_Srv"/>
    <property type="match status" value="2"/>
</dbReference>
<dbReference type="InterPro" id="IPR051119">
    <property type="entry name" value="Nematode_SR-like"/>
</dbReference>
<feature type="transmembrane region" description="Helical" evidence="1">
    <location>
        <begin position="48"/>
        <end position="69"/>
    </location>
</feature>
<dbReference type="PANTHER" id="PTHR31627">
    <property type="entry name" value="SERPENTINE RECEPTOR CLASS GAMMA-RELATED"/>
    <property type="match status" value="1"/>
</dbReference>
<comment type="caution">
    <text evidence="2">The sequence shown here is derived from an EMBL/GenBank/DDBJ whole genome shotgun (WGS) entry which is preliminary data.</text>
</comment>
<gene>
    <name evidence="2" type="ORF">PMAYCL1PPCAC_17344</name>
</gene>
<organism evidence="2 3">
    <name type="scientific">Pristionchus mayeri</name>
    <dbReference type="NCBI Taxonomy" id="1317129"/>
    <lineage>
        <taxon>Eukaryota</taxon>
        <taxon>Metazoa</taxon>
        <taxon>Ecdysozoa</taxon>
        <taxon>Nematoda</taxon>
        <taxon>Chromadorea</taxon>
        <taxon>Rhabditida</taxon>
        <taxon>Rhabditina</taxon>
        <taxon>Diplogasteromorpha</taxon>
        <taxon>Diplogasteroidea</taxon>
        <taxon>Neodiplogasteridae</taxon>
        <taxon>Pristionchus</taxon>
    </lineage>
</organism>
<dbReference type="Proteomes" id="UP001328107">
    <property type="component" value="Unassembled WGS sequence"/>
</dbReference>
<evidence type="ECO:0008006" key="4">
    <source>
        <dbReference type="Google" id="ProtNLM"/>
    </source>
</evidence>
<accession>A0AAN5CMI4</accession>
<sequence>MFISQSIIEIFFIYSYVFCQMVFKDLIFGEDLALSTGIIFPMFAFYGTYYYIVHAQVWGVMMVSINRYVTVCQPISKIAKLYDRASTPLLWAVNVTVPLLMTSRMLFQGSIYFYRSDSGVVTQFTPLPIVKTNSLQGMIVSIVGSVVCGIPDTRREKMLTVVGFSLFVALCISTLFYVLICINAANENATAVASIRVYYIYALMALTFVNPWMLIITNKNTRRRYAYLGNFDEDSLGVPSRRVLNSV</sequence>
<evidence type="ECO:0000256" key="1">
    <source>
        <dbReference type="SAM" id="Phobius"/>
    </source>
</evidence>
<dbReference type="AlphaFoldDB" id="A0AAN5CMI4"/>
<feature type="transmembrane region" description="Helical" evidence="1">
    <location>
        <begin position="134"/>
        <end position="151"/>
    </location>
</feature>
<dbReference type="PANTHER" id="PTHR31627:SF42">
    <property type="entry name" value="G_PROTEIN_RECEP_F1_2 DOMAIN-CONTAINING PROTEIN-RELATED"/>
    <property type="match status" value="1"/>
</dbReference>
<keyword evidence="1" id="KW-1133">Transmembrane helix</keyword>
<dbReference type="EMBL" id="BTRK01000004">
    <property type="protein sequence ID" value="GMR47149.1"/>
    <property type="molecule type" value="Genomic_DNA"/>
</dbReference>
<keyword evidence="1" id="KW-0472">Membrane</keyword>
<name>A0AAN5CMI4_9BILA</name>
<feature type="transmembrane region" description="Helical" evidence="1">
    <location>
        <begin position="158"/>
        <end position="185"/>
    </location>
</feature>
<evidence type="ECO:0000313" key="2">
    <source>
        <dbReference type="EMBL" id="GMR47149.1"/>
    </source>
</evidence>
<protein>
    <recommendedName>
        <fullName evidence="4">G protein-coupled receptor</fullName>
    </recommendedName>
</protein>
<reference evidence="3" key="1">
    <citation type="submission" date="2022-10" db="EMBL/GenBank/DDBJ databases">
        <title>Genome assembly of Pristionchus species.</title>
        <authorList>
            <person name="Yoshida K."/>
            <person name="Sommer R.J."/>
        </authorList>
    </citation>
    <scope>NUCLEOTIDE SEQUENCE [LARGE SCALE GENOMIC DNA]</scope>
    <source>
        <strain evidence="3">RS5460</strain>
    </source>
</reference>
<keyword evidence="1" id="KW-0812">Transmembrane</keyword>
<feature type="non-terminal residue" evidence="2">
    <location>
        <position position="247"/>
    </location>
</feature>
<feature type="transmembrane region" description="Helical" evidence="1">
    <location>
        <begin position="89"/>
        <end position="114"/>
    </location>
</feature>
<feature type="transmembrane region" description="Helical" evidence="1">
    <location>
        <begin position="7"/>
        <end position="28"/>
    </location>
</feature>